<name>A0A401IJ24_APHSA</name>
<dbReference type="Proteomes" id="UP000287247">
    <property type="component" value="Unassembled WGS sequence"/>
</dbReference>
<keyword evidence="3" id="KW-1185">Reference proteome</keyword>
<dbReference type="InterPro" id="IPR001173">
    <property type="entry name" value="Glyco_trans_2-like"/>
</dbReference>
<dbReference type="Gene3D" id="3.90.550.10">
    <property type="entry name" value="Spore Coat Polysaccharide Biosynthesis Protein SpsA, Chain A"/>
    <property type="match status" value="1"/>
</dbReference>
<dbReference type="GO" id="GO:0016740">
    <property type="term" value="F:transferase activity"/>
    <property type="evidence" value="ECO:0007669"/>
    <property type="project" value="UniProtKB-KW"/>
</dbReference>
<dbReference type="EMBL" id="BDQK01000013">
    <property type="protein sequence ID" value="GBF81259.1"/>
    <property type="molecule type" value="Genomic_DNA"/>
</dbReference>
<dbReference type="OrthoDB" id="396512at2"/>
<dbReference type="AlphaFoldDB" id="A0A401IJ24"/>
<sequence length="274" mass="32155">MISVITPVYNGEKFIESCLKVVIEQNCADVEHIIVDGGSKDRTVEIIEEYAEKYPHIRWISEPDQGQSDAMNKGIKITKGEIISFLNVDDFYEPNVLNRAAEIFKSLPDLSFLVGNCNILGDNDQIINVQKPAKLRLKDLLRGFMINPPPVNPSAYFYHKSIHEKAGLYDVDEHYVMDNEFFLRAIKVAKIKYIDETWGNFRHIPGTKSYYYGKVNNFFMERYNKLLKQHIKELPFFERLPFYWEWSIDSKIKYFYRHPQELLPSLIKKINSNQ</sequence>
<dbReference type="InterPro" id="IPR029044">
    <property type="entry name" value="Nucleotide-diphossugar_trans"/>
</dbReference>
<comment type="caution">
    <text evidence="2">The sequence shown here is derived from an EMBL/GenBank/DDBJ whole genome shotgun (WGS) entry which is preliminary data.</text>
</comment>
<organism evidence="2 3">
    <name type="scientific">Aphanothece sacrum FPU1</name>
    <dbReference type="NCBI Taxonomy" id="1920663"/>
    <lineage>
        <taxon>Bacteria</taxon>
        <taxon>Bacillati</taxon>
        <taxon>Cyanobacteriota</taxon>
        <taxon>Cyanophyceae</taxon>
        <taxon>Oscillatoriophycideae</taxon>
        <taxon>Chroococcales</taxon>
        <taxon>Aphanothecaceae</taxon>
        <taxon>Aphanothece</taxon>
    </lineage>
</organism>
<dbReference type="RefSeq" id="WP_124970923.1">
    <property type="nucleotide sequence ID" value="NZ_BDQK01000013.1"/>
</dbReference>
<gene>
    <name evidence="2" type="ORF">AsFPU1_2671</name>
</gene>
<evidence type="ECO:0000313" key="3">
    <source>
        <dbReference type="Proteomes" id="UP000287247"/>
    </source>
</evidence>
<dbReference type="Pfam" id="PF00535">
    <property type="entry name" value="Glycos_transf_2"/>
    <property type="match status" value="1"/>
</dbReference>
<accession>A0A401IJ24</accession>
<proteinExistence type="predicted"/>
<dbReference type="CDD" id="cd06433">
    <property type="entry name" value="GT_2_WfgS_like"/>
    <property type="match status" value="1"/>
</dbReference>
<dbReference type="PANTHER" id="PTHR22916">
    <property type="entry name" value="GLYCOSYLTRANSFERASE"/>
    <property type="match status" value="1"/>
</dbReference>
<reference evidence="3" key="1">
    <citation type="submission" date="2017-05" db="EMBL/GenBank/DDBJ databases">
        <title>Physiological properties and genetic analysis related to exopolysaccharide production of fresh-water unicellular cyanobacterium Aphanothece sacrum, Suizenji Nori, that has been cultured as a food source in Japan.</title>
        <authorList>
            <person name="Kanesaki Y."/>
            <person name="Yoshikawa S."/>
            <person name="Ohki K."/>
        </authorList>
    </citation>
    <scope>NUCLEOTIDE SEQUENCE [LARGE SCALE GENOMIC DNA]</scope>
    <source>
        <strain evidence="3">FPU1</strain>
    </source>
</reference>
<feature type="domain" description="Glycosyltransferase 2-like" evidence="1">
    <location>
        <begin position="3"/>
        <end position="131"/>
    </location>
</feature>
<keyword evidence="2" id="KW-0808">Transferase</keyword>
<dbReference type="PANTHER" id="PTHR22916:SF65">
    <property type="entry name" value="SLR1065 PROTEIN"/>
    <property type="match status" value="1"/>
</dbReference>
<protein>
    <submittedName>
        <fullName evidence="2">Glycosyl transferase</fullName>
    </submittedName>
</protein>
<evidence type="ECO:0000259" key="1">
    <source>
        <dbReference type="Pfam" id="PF00535"/>
    </source>
</evidence>
<dbReference type="SUPFAM" id="SSF53448">
    <property type="entry name" value="Nucleotide-diphospho-sugar transferases"/>
    <property type="match status" value="1"/>
</dbReference>
<evidence type="ECO:0000313" key="2">
    <source>
        <dbReference type="EMBL" id="GBF81259.1"/>
    </source>
</evidence>